<evidence type="ECO:0000313" key="2">
    <source>
        <dbReference type="EMBL" id="KAK5792683.1"/>
    </source>
</evidence>
<dbReference type="Pfam" id="PF13456">
    <property type="entry name" value="RVT_3"/>
    <property type="match status" value="1"/>
</dbReference>
<sequence>MQILWNGIPSKSFMPKRGIRQGCPLSPYFFVLCMEWLGHLISSEISIGRWHPIRLSRSGPSLSHLFFADDLVIFCKTEMNQAVVLKEILNRFCTFSGHKISARKSNMFFAKGVDTCLSDKISHFFGCQKVSNLGSYLGVPLLHDRVTKSTLNFVVDKPRSCGGLGLRHLHDQNNSYLMKIGFNLVSCKDALWVRVLRAKYRWKSQLPDSIHKSNSSHLWRSITKVWPLLCENLMWSVGDGSMICGWKDTWIPNVGSLSSYVSAHDRLNLDSTLKDWVLQDGSWNVDMLRIWLSDDMIRRIRLFTNSERVRRGIGQSSVRLQCGHDKEDILHVLRDCSITKDVWKLVVPPKKQTRNLFIFQNIKWTNHDVLKSSISWAHHFEPFLCGNKDRPNSSVIFHHSSQDWMNLFKDEAVARISENASAGVVVRDRNGSWIIGFTHYLGRCSPLDAELWGILDGTFILLNKGFKKVRIQPDNLEVIRALNMEGNMDSGSTLLRRIKRMLRADVQWEIKYVPRECNLIADQLAKISLSWQTPLQIFEVPPDVWLHLFNKIKLLVALSSS</sequence>
<dbReference type="InterPro" id="IPR044730">
    <property type="entry name" value="RNase_H-like_dom_plant"/>
</dbReference>
<dbReference type="Proteomes" id="UP001358586">
    <property type="component" value="Chromosome 10"/>
</dbReference>
<proteinExistence type="predicted"/>
<dbReference type="PROSITE" id="PS50878">
    <property type="entry name" value="RT_POL"/>
    <property type="match status" value="1"/>
</dbReference>
<dbReference type="SUPFAM" id="SSF53098">
    <property type="entry name" value="Ribonuclease H-like"/>
    <property type="match status" value="1"/>
</dbReference>
<feature type="domain" description="Reverse transcriptase" evidence="1">
    <location>
        <begin position="1"/>
        <end position="141"/>
    </location>
</feature>
<dbReference type="PANTHER" id="PTHR47723">
    <property type="entry name" value="OS05G0353850 PROTEIN"/>
    <property type="match status" value="1"/>
</dbReference>
<protein>
    <recommendedName>
        <fullName evidence="1">Reverse transcriptase domain-containing protein</fullName>
    </recommendedName>
</protein>
<dbReference type="CDD" id="cd06222">
    <property type="entry name" value="RNase_H_like"/>
    <property type="match status" value="1"/>
</dbReference>
<dbReference type="PANTHER" id="PTHR47723:SF19">
    <property type="entry name" value="POLYNUCLEOTIDYL TRANSFERASE, RIBONUCLEASE H-LIKE SUPERFAMILY PROTEIN"/>
    <property type="match status" value="1"/>
</dbReference>
<dbReference type="InterPro" id="IPR036397">
    <property type="entry name" value="RNaseH_sf"/>
</dbReference>
<accession>A0ABR0NCF3</accession>
<evidence type="ECO:0000259" key="1">
    <source>
        <dbReference type="PROSITE" id="PS50878"/>
    </source>
</evidence>
<gene>
    <name evidence="2" type="ORF">PVK06_033800</name>
</gene>
<dbReference type="InterPro" id="IPR012337">
    <property type="entry name" value="RNaseH-like_sf"/>
</dbReference>
<dbReference type="InterPro" id="IPR002156">
    <property type="entry name" value="RNaseH_domain"/>
</dbReference>
<dbReference type="InterPro" id="IPR043502">
    <property type="entry name" value="DNA/RNA_pol_sf"/>
</dbReference>
<dbReference type="InterPro" id="IPR000477">
    <property type="entry name" value="RT_dom"/>
</dbReference>
<keyword evidence="3" id="KW-1185">Reference proteome</keyword>
<name>A0ABR0NCF3_GOSAR</name>
<organism evidence="2 3">
    <name type="scientific">Gossypium arboreum</name>
    <name type="common">Tree cotton</name>
    <name type="synonym">Gossypium nanking</name>
    <dbReference type="NCBI Taxonomy" id="29729"/>
    <lineage>
        <taxon>Eukaryota</taxon>
        <taxon>Viridiplantae</taxon>
        <taxon>Streptophyta</taxon>
        <taxon>Embryophyta</taxon>
        <taxon>Tracheophyta</taxon>
        <taxon>Spermatophyta</taxon>
        <taxon>Magnoliopsida</taxon>
        <taxon>eudicotyledons</taxon>
        <taxon>Gunneridae</taxon>
        <taxon>Pentapetalae</taxon>
        <taxon>rosids</taxon>
        <taxon>malvids</taxon>
        <taxon>Malvales</taxon>
        <taxon>Malvaceae</taxon>
        <taxon>Malvoideae</taxon>
        <taxon>Gossypium</taxon>
    </lineage>
</organism>
<reference evidence="2 3" key="1">
    <citation type="submission" date="2023-03" db="EMBL/GenBank/DDBJ databases">
        <title>WGS of Gossypium arboreum.</title>
        <authorList>
            <person name="Yu D."/>
        </authorList>
    </citation>
    <scope>NUCLEOTIDE SEQUENCE [LARGE SCALE GENOMIC DNA]</scope>
    <source>
        <tissue evidence="2">Leaf</tissue>
    </source>
</reference>
<dbReference type="Gene3D" id="3.30.420.10">
    <property type="entry name" value="Ribonuclease H-like superfamily/Ribonuclease H"/>
    <property type="match status" value="1"/>
</dbReference>
<evidence type="ECO:0000313" key="3">
    <source>
        <dbReference type="Proteomes" id="UP001358586"/>
    </source>
</evidence>
<dbReference type="InterPro" id="IPR053151">
    <property type="entry name" value="RNase_H-like"/>
</dbReference>
<comment type="caution">
    <text evidence="2">The sequence shown here is derived from an EMBL/GenBank/DDBJ whole genome shotgun (WGS) entry which is preliminary data.</text>
</comment>
<dbReference type="SUPFAM" id="SSF56672">
    <property type="entry name" value="DNA/RNA polymerases"/>
    <property type="match status" value="1"/>
</dbReference>
<dbReference type="EMBL" id="JARKNE010000010">
    <property type="protein sequence ID" value="KAK5792683.1"/>
    <property type="molecule type" value="Genomic_DNA"/>
</dbReference>
<dbReference type="Pfam" id="PF00078">
    <property type="entry name" value="RVT_1"/>
    <property type="match status" value="1"/>
</dbReference>